<feature type="domain" description="ABC transporter" evidence="9">
    <location>
        <begin position="5"/>
        <end position="237"/>
    </location>
</feature>
<dbReference type="GO" id="GO:0016887">
    <property type="term" value="F:ATP hydrolysis activity"/>
    <property type="evidence" value="ECO:0007669"/>
    <property type="project" value="InterPro"/>
</dbReference>
<evidence type="ECO:0000313" key="11">
    <source>
        <dbReference type="Proteomes" id="UP000608579"/>
    </source>
</evidence>
<dbReference type="SUPFAM" id="SSF50331">
    <property type="entry name" value="MOP-like"/>
    <property type="match status" value="1"/>
</dbReference>
<dbReference type="Pfam" id="PF08402">
    <property type="entry name" value="TOBE_2"/>
    <property type="match status" value="1"/>
</dbReference>
<comment type="catalytic activity">
    <reaction evidence="8">
        <text>tungstate(in) + ATP + H2O = tungstate(out) + ADP + phosphate + H(+)</text>
        <dbReference type="Rhea" id="RHEA:35027"/>
        <dbReference type="ChEBI" id="CHEBI:15377"/>
        <dbReference type="ChEBI" id="CHEBI:15378"/>
        <dbReference type="ChEBI" id="CHEBI:30616"/>
        <dbReference type="ChEBI" id="CHEBI:43474"/>
        <dbReference type="ChEBI" id="CHEBI:46502"/>
        <dbReference type="ChEBI" id="CHEBI:456216"/>
        <dbReference type="EC" id="7.3.2.6"/>
    </reaction>
</comment>
<evidence type="ECO:0000256" key="3">
    <source>
        <dbReference type="ARBA" id="ARBA00022840"/>
    </source>
</evidence>
<dbReference type="PROSITE" id="PS50893">
    <property type="entry name" value="ABC_TRANSPORTER_2"/>
    <property type="match status" value="1"/>
</dbReference>
<organism evidence="10 11">
    <name type="scientific">Caldiarchaeum subterraneum</name>
    <dbReference type="NCBI Taxonomy" id="311458"/>
    <lineage>
        <taxon>Archaea</taxon>
        <taxon>Nitrososphaerota</taxon>
        <taxon>Candidatus Caldarchaeales</taxon>
        <taxon>Candidatus Caldarchaeaceae</taxon>
        <taxon>Candidatus Caldarchaeum</taxon>
    </lineage>
</organism>
<keyword evidence="1" id="KW-0813">Transport</keyword>
<dbReference type="PANTHER" id="PTHR42781">
    <property type="entry name" value="SPERMIDINE/PUTRESCINE IMPORT ATP-BINDING PROTEIN POTA"/>
    <property type="match status" value="1"/>
</dbReference>
<evidence type="ECO:0000256" key="7">
    <source>
        <dbReference type="ARBA" id="ARBA00041133"/>
    </source>
</evidence>
<dbReference type="Gene3D" id="3.40.50.300">
    <property type="entry name" value="P-loop containing nucleotide triphosphate hydrolases"/>
    <property type="match status" value="1"/>
</dbReference>
<comment type="subunit">
    <text evidence="5">The complex is composed of two ATP-binding proteins (WtpC), two transmembrane proteins (WtpB) and a solute-binding protein (WtpA).</text>
</comment>
<dbReference type="InterPro" id="IPR003593">
    <property type="entry name" value="AAA+_ATPase"/>
</dbReference>
<dbReference type="AlphaFoldDB" id="A0A832ZVK4"/>
<dbReference type="InterPro" id="IPR017871">
    <property type="entry name" value="ABC_transporter-like_CS"/>
</dbReference>
<comment type="caution">
    <text evidence="10">The sequence shown here is derived from an EMBL/GenBank/DDBJ whole genome shotgun (WGS) entry which is preliminary data.</text>
</comment>
<protein>
    <recommendedName>
        <fullName evidence="7">Molybdate/tungstate import ATP-binding protein WtpC</fullName>
        <ecNumber evidence="6">7.3.2.6</ecNumber>
    </recommendedName>
</protein>
<dbReference type="PROSITE" id="PS00211">
    <property type="entry name" value="ABC_TRANSPORTER_1"/>
    <property type="match status" value="1"/>
</dbReference>
<evidence type="ECO:0000256" key="5">
    <source>
        <dbReference type="ARBA" id="ARBA00038781"/>
    </source>
</evidence>
<dbReference type="InterPro" id="IPR027417">
    <property type="entry name" value="P-loop_NTPase"/>
</dbReference>
<dbReference type="InterPro" id="IPR012340">
    <property type="entry name" value="NA-bd_OB-fold"/>
</dbReference>
<sequence length="358" mass="39773">MEAEVEIEKVKKSFGPIKALKEVSLTIRKNEFFSLLGPSGCGKTTLLRIIAGLEFPDEGVVRLGGRVVNDVPPHKRGVGLVFQGTAVFPHMTVYDNIAFGLKMRGYKKDEIDEKIHKMLEIMNMPFEIYAKKRVDQLSGGERQRVEIARSLIIEPNVLLLDEPLGPLDLKIRQKMQIELKRLQKRVGTTFIYVTHDQGEALTMSDRIAVMQRGEVQQVGTPEEIYLRPANRFVAEFIGETNLIEGRVSGDNTFAADGLRSVILSSSSNPENIMGDAVLSIRPEKILVGDESAGLVNRFEGVVEEKIYMGAYAVLKVSIDDKMALTVQVQPAEKVNGIRVGQRIQVGWSPEDATVVKPT</sequence>
<dbReference type="InterPro" id="IPR008995">
    <property type="entry name" value="Mo/tungstate-bd_C_term_dom"/>
</dbReference>
<dbReference type="PANTHER" id="PTHR42781:SF4">
    <property type="entry name" value="SPERMIDINE_PUTRESCINE IMPORT ATP-BINDING PROTEIN POTA"/>
    <property type="match status" value="1"/>
</dbReference>
<name>A0A832ZVK4_CALS0</name>
<evidence type="ECO:0000256" key="4">
    <source>
        <dbReference type="ARBA" id="ARBA00038307"/>
    </source>
</evidence>
<reference evidence="10" key="1">
    <citation type="journal article" date="2020" name="ISME J.">
        <title>Gammaproteobacteria mediating utilization of methyl-, sulfur- and petroleum organic compounds in deep ocean hydrothermal plumes.</title>
        <authorList>
            <person name="Zhou Z."/>
            <person name="Liu Y."/>
            <person name="Pan J."/>
            <person name="Cron B.R."/>
            <person name="Toner B.M."/>
            <person name="Anantharaman K."/>
            <person name="Breier J.A."/>
            <person name="Dick G.J."/>
            <person name="Li M."/>
        </authorList>
    </citation>
    <scope>NUCLEOTIDE SEQUENCE</scope>
    <source>
        <strain evidence="10">SZUA-1515</strain>
    </source>
</reference>
<keyword evidence="2" id="KW-0547">Nucleotide-binding</keyword>
<comment type="similarity">
    <text evidence="4">Belongs to the ABC transporter superfamily. Sulfate/tungstate importer (TC 3.A.1.6) family.</text>
</comment>
<dbReference type="SUPFAM" id="SSF52540">
    <property type="entry name" value="P-loop containing nucleoside triphosphate hydrolases"/>
    <property type="match status" value="1"/>
</dbReference>
<dbReference type="GO" id="GO:1901238">
    <property type="term" value="F:ABC-type tungstate transporter activity"/>
    <property type="evidence" value="ECO:0007669"/>
    <property type="project" value="UniProtKB-EC"/>
</dbReference>
<dbReference type="Pfam" id="PF00005">
    <property type="entry name" value="ABC_tran"/>
    <property type="match status" value="1"/>
</dbReference>
<dbReference type="GO" id="GO:0043190">
    <property type="term" value="C:ATP-binding cassette (ABC) transporter complex"/>
    <property type="evidence" value="ECO:0007669"/>
    <property type="project" value="InterPro"/>
</dbReference>
<dbReference type="EC" id="7.3.2.6" evidence="6"/>
<dbReference type="InterPro" id="IPR003439">
    <property type="entry name" value="ABC_transporter-like_ATP-bd"/>
</dbReference>
<dbReference type="InterPro" id="IPR050093">
    <property type="entry name" value="ABC_SmlMolc_Importer"/>
</dbReference>
<evidence type="ECO:0000256" key="2">
    <source>
        <dbReference type="ARBA" id="ARBA00022741"/>
    </source>
</evidence>
<evidence type="ECO:0000256" key="6">
    <source>
        <dbReference type="ARBA" id="ARBA00039025"/>
    </source>
</evidence>
<dbReference type="InterPro" id="IPR013611">
    <property type="entry name" value="Transp-assoc_OB_typ2"/>
</dbReference>
<evidence type="ECO:0000256" key="1">
    <source>
        <dbReference type="ARBA" id="ARBA00022448"/>
    </source>
</evidence>
<dbReference type="EMBL" id="DQVM01000076">
    <property type="protein sequence ID" value="HIQ29695.1"/>
    <property type="molecule type" value="Genomic_DNA"/>
</dbReference>
<dbReference type="Gene3D" id="2.40.50.140">
    <property type="entry name" value="Nucleic acid-binding proteins"/>
    <property type="match status" value="1"/>
</dbReference>
<accession>A0A832ZVK4</accession>
<dbReference type="Proteomes" id="UP000608579">
    <property type="component" value="Unassembled WGS sequence"/>
</dbReference>
<dbReference type="GO" id="GO:0005524">
    <property type="term" value="F:ATP binding"/>
    <property type="evidence" value="ECO:0007669"/>
    <property type="project" value="UniProtKB-KW"/>
</dbReference>
<evidence type="ECO:0000256" key="8">
    <source>
        <dbReference type="ARBA" id="ARBA00047936"/>
    </source>
</evidence>
<keyword evidence="3 10" id="KW-0067">ATP-binding</keyword>
<dbReference type="FunFam" id="3.40.50.300:FF:000042">
    <property type="entry name" value="Maltose/maltodextrin ABC transporter, ATP-binding protein"/>
    <property type="match status" value="1"/>
</dbReference>
<evidence type="ECO:0000313" key="10">
    <source>
        <dbReference type="EMBL" id="HIQ29695.1"/>
    </source>
</evidence>
<evidence type="ECO:0000259" key="9">
    <source>
        <dbReference type="PROSITE" id="PS50893"/>
    </source>
</evidence>
<dbReference type="SMART" id="SM00382">
    <property type="entry name" value="AAA"/>
    <property type="match status" value="1"/>
</dbReference>
<proteinExistence type="inferred from homology"/>
<dbReference type="Gene3D" id="2.40.50.100">
    <property type="match status" value="1"/>
</dbReference>
<gene>
    <name evidence="10" type="ORF">EYH45_03925</name>
</gene>